<reference evidence="1" key="1">
    <citation type="journal article" date="2014" name="Front. Microbiol.">
        <title>High frequency of phylogenetically diverse reductive dehalogenase-homologous genes in deep subseafloor sedimentary metagenomes.</title>
        <authorList>
            <person name="Kawai M."/>
            <person name="Futagami T."/>
            <person name="Toyoda A."/>
            <person name="Takaki Y."/>
            <person name="Nishi S."/>
            <person name="Hori S."/>
            <person name="Arai W."/>
            <person name="Tsubouchi T."/>
            <person name="Morono Y."/>
            <person name="Uchiyama I."/>
            <person name="Ito T."/>
            <person name="Fujiyama A."/>
            <person name="Inagaki F."/>
            <person name="Takami H."/>
        </authorList>
    </citation>
    <scope>NUCLEOTIDE SEQUENCE</scope>
    <source>
        <strain evidence="1">Expedition CK06-06</strain>
    </source>
</reference>
<organism evidence="1">
    <name type="scientific">marine sediment metagenome</name>
    <dbReference type="NCBI Taxonomy" id="412755"/>
    <lineage>
        <taxon>unclassified sequences</taxon>
        <taxon>metagenomes</taxon>
        <taxon>ecological metagenomes</taxon>
    </lineage>
</organism>
<sequence>MTRESKFYKALRDIFIGAKVEGKSGYINLMRIKSRYFEKGVFPKLQMDIEKTSEPFPVFKRKFF</sequence>
<name>X1JYX4_9ZZZZ</name>
<proteinExistence type="predicted"/>
<evidence type="ECO:0000313" key="1">
    <source>
        <dbReference type="EMBL" id="GAH99367.1"/>
    </source>
</evidence>
<accession>X1JYX4</accession>
<gene>
    <name evidence="1" type="ORF">S06H3_01905</name>
</gene>
<protein>
    <submittedName>
        <fullName evidence="1">Uncharacterized protein</fullName>
    </submittedName>
</protein>
<dbReference type="EMBL" id="BARV01000515">
    <property type="protein sequence ID" value="GAH99367.1"/>
    <property type="molecule type" value="Genomic_DNA"/>
</dbReference>
<comment type="caution">
    <text evidence="1">The sequence shown here is derived from an EMBL/GenBank/DDBJ whole genome shotgun (WGS) entry which is preliminary data.</text>
</comment>
<dbReference type="AlphaFoldDB" id="X1JYX4"/>